<gene>
    <name evidence="9" type="ORF">GGQ99_003801</name>
</gene>
<keyword evidence="10" id="KW-1185">Reference proteome</keyword>
<evidence type="ECO:0000256" key="4">
    <source>
        <dbReference type="ARBA" id="ARBA00022989"/>
    </source>
</evidence>
<keyword evidence="2" id="KW-0813">Transport</keyword>
<feature type="transmembrane region" description="Helical" evidence="7">
    <location>
        <begin position="52"/>
        <end position="73"/>
    </location>
</feature>
<sequence length="568" mass="60296">MQQAPDSGEGRGKAAEPGQADAATRTEVPAAPQPAAPAAAPPPFVPKPPLMAAAYVCASVVLALTQGLGMNLVAANIPQIQGSIGATVTETTWLVAAYMAPNVSLALALIKIRTQYGLRNFAELSILGFVLACVLNLFISDLQSALVVRFMSGIAAAPMSTLAFLYMLESFSPEKKLNVGLPLALTSITLGAPVARLISPALFDIGGFHAVTMFELGMAMIAFALVYALPLAPQPRAKVIEKLDVISYLLIATGFGATAIVLVLGRLYWWLEAPWIGALLALAVVCITIAAVIELNRKNPLLDIRWLASPPILHFTGVLLMFRLVLSEQTLGASSLFQALGLSNEQTRSVYWVILVASIAGGLTCATLMKHGKEERIHIAALILIAIGAYMDSRATNLTRPEQVFYSQALIAFAGALILPPAMKSGLMSALKKGPNYILSFIIVFLTTQSLGGLLGSAVFTTFVTSREQFHHNVLVEHIALTDPLVAQRVAQLGGAYSRVITDKGLLSAEGLQLLSQQATREAYVLAYNDAFLLITVIALTSLVLLLIHIAIVAFRNRAATPALPATA</sequence>
<evidence type="ECO:0000256" key="3">
    <source>
        <dbReference type="ARBA" id="ARBA00022692"/>
    </source>
</evidence>
<feature type="domain" description="Major facilitator superfamily (MFS) profile" evidence="8">
    <location>
        <begin position="55"/>
        <end position="554"/>
    </location>
</feature>
<evidence type="ECO:0000256" key="1">
    <source>
        <dbReference type="ARBA" id="ARBA00004141"/>
    </source>
</evidence>
<feature type="transmembrane region" description="Helical" evidence="7">
    <location>
        <begin position="146"/>
        <end position="167"/>
    </location>
</feature>
<evidence type="ECO:0000256" key="2">
    <source>
        <dbReference type="ARBA" id="ARBA00022448"/>
    </source>
</evidence>
<comment type="caution">
    <text evidence="9">The sequence shown here is derived from an EMBL/GenBank/DDBJ whole genome shotgun (WGS) entry which is preliminary data.</text>
</comment>
<reference evidence="9 10" key="1">
    <citation type="submission" date="2020-08" db="EMBL/GenBank/DDBJ databases">
        <title>Genomic Encyclopedia of Type Strains, Phase IV (KMG-IV): sequencing the most valuable type-strain genomes for metagenomic binning, comparative biology and taxonomic classification.</title>
        <authorList>
            <person name="Goeker M."/>
        </authorList>
    </citation>
    <scope>NUCLEOTIDE SEQUENCE [LARGE SCALE GENOMIC DNA]</scope>
    <source>
        <strain evidence="9 10">DSM 7050</strain>
    </source>
</reference>
<evidence type="ECO:0000256" key="5">
    <source>
        <dbReference type="ARBA" id="ARBA00023136"/>
    </source>
</evidence>
<proteinExistence type="predicted"/>
<dbReference type="InterPro" id="IPR011701">
    <property type="entry name" value="MFS"/>
</dbReference>
<feature type="transmembrane region" description="Helical" evidence="7">
    <location>
        <begin position="435"/>
        <end position="460"/>
    </location>
</feature>
<dbReference type="InterPro" id="IPR020846">
    <property type="entry name" value="MFS_dom"/>
</dbReference>
<keyword evidence="3 7" id="KW-0812">Transmembrane</keyword>
<comment type="subcellular location">
    <subcellularLocation>
        <location evidence="1">Membrane</location>
        <topology evidence="1">Multi-pass membrane protein</topology>
    </subcellularLocation>
</comment>
<evidence type="ECO:0000256" key="6">
    <source>
        <dbReference type="SAM" id="MobiDB-lite"/>
    </source>
</evidence>
<feature type="transmembrane region" description="Helical" evidence="7">
    <location>
        <begin position="531"/>
        <end position="555"/>
    </location>
</feature>
<feature type="transmembrane region" description="Helical" evidence="7">
    <location>
        <begin position="275"/>
        <end position="295"/>
    </location>
</feature>
<feature type="transmembrane region" description="Helical" evidence="7">
    <location>
        <begin position="350"/>
        <end position="369"/>
    </location>
</feature>
<feature type="transmembrane region" description="Helical" evidence="7">
    <location>
        <begin position="210"/>
        <end position="233"/>
    </location>
</feature>
<dbReference type="Proteomes" id="UP000539538">
    <property type="component" value="Unassembled WGS sequence"/>
</dbReference>
<dbReference type="SUPFAM" id="SSF103473">
    <property type="entry name" value="MFS general substrate transporter"/>
    <property type="match status" value="1"/>
</dbReference>
<feature type="transmembrane region" description="Helical" evidence="7">
    <location>
        <begin position="122"/>
        <end position="140"/>
    </location>
</feature>
<evidence type="ECO:0000259" key="8">
    <source>
        <dbReference type="PROSITE" id="PS50850"/>
    </source>
</evidence>
<dbReference type="Pfam" id="PF07690">
    <property type="entry name" value="MFS_1"/>
    <property type="match status" value="1"/>
</dbReference>
<evidence type="ECO:0000256" key="7">
    <source>
        <dbReference type="SAM" id="Phobius"/>
    </source>
</evidence>
<keyword evidence="5 7" id="KW-0472">Membrane</keyword>
<evidence type="ECO:0000313" key="10">
    <source>
        <dbReference type="Proteomes" id="UP000539538"/>
    </source>
</evidence>
<dbReference type="PROSITE" id="PS50850">
    <property type="entry name" value="MFS"/>
    <property type="match status" value="1"/>
</dbReference>
<feature type="transmembrane region" description="Helical" evidence="7">
    <location>
        <begin position="245"/>
        <end position="269"/>
    </location>
</feature>
<protein>
    <submittedName>
        <fullName evidence="9">MFS family permease</fullName>
    </submittedName>
</protein>
<keyword evidence="4 7" id="KW-1133">Transmembrane helix</keyword>
<evidence type="ECO:0000313" key="9">
    <source>
        <dbReference type="EMBL" id="MBB4652028.1"/>
    </source>
</evidence>
<name>A0ABR6L5I7_9HYPH</name>
<dbReference type="Gene3D" id="1.20.1250.20">
    <property type="entry name" value="MFS general substrate transporter like domains"/>
    <property type="match status" value="2"/>
</dbReference>
<accession>A0ABR6L5I7</accession>
<dbReference type="PANTHER" id="PTHR42718">
    <property type="entry name" value="MAJOR FACILITATOR SUPERFAMILY MULTIDRUG TRANSPORTER MFSC"/>
    <property type="match status" value="1"/>
</dbReference>
<feature type="transmembrane region" description="Helical" evidence="7">
    <location>
        <begin position="405"/>
        <end position="423"/>
    </location>
</feature>
<feature type="transmembrane region" description="Helical" evidence="7">
    <location>
        <begin position="307"/>
        <end position="326"/>
    </location>
</feature>
<dbReference type="EMBL" id="JACHOT010000005">
    <property type="protein sequence ID" value="MBB4652028.1"/>
    <property type="molecule type" value="Genomic_DNA"/>
</dbReference>
<dbReference type="InterPro" id="IPR036259">
    <property type="entry name" value="MFS_trans_sf"/>
</dbReference>
<feature type="transmembrane region" description="Helical" evidence="7">
    <location>
        <begin position="93"/>
        <end position="110"/>
    </location>
</feature>
<organism evidence="9 10">
    <name type="scientific">Aminobacter niigataensis</name>
    <dbReference type="NCBI Taxonomy" id="83265"/>
    <lineage>
        <taxon>Bacteria</taxon>
        <taxon>Pseudomonadati</taxon>
        <taxon>Pseudomonadota</taxon>
        <taxon>Alphaproteobacteria</taxon>
        <taxon>Hyphomicrobiales</taxon>
        <taxon>Phyllobacteriaceae</taxon>
        <taxon>Aminobacter</taxon>
    </lineage>
</organism>
<dbReference type="PANTHER" id="PTHR42718:SF9">
    <property type="entry name" value="MAJOR FACILITATOR SUPERFAMILY MULTIDRUG TRANSPORTER MFSC"/>
    <property type="match status" value="1"/>
</dbReference>
<feature type="region of interest" description="Disordered" evidence="6">
    <location>
        <begin position="1"/>
        <end position="39"/>
    </location>
</feature>